<evidence type="ECO:0000313" key="8">
    <source>
        <dbReference type="EMBL" id="CAL8092549.1"/>
    </source>
</evidence>
<keyword evidence="1" id="KW-0479">Metal-binding</keyword>
<organism evidence="8 9">
    <name type="scientific">Orchesella dallaii</name>
    <dbReference type="NCBI Taxonomy" id="48710"/>
    <lineage>
        <taxon>Eukaryota</taxon>
        <taxon>Metazoa</taxon>
        <taxon>Ecdysozoa</taxon>
        <taxon>Arthropoda</taxon>
        <taxon>Hexapoda</taxon>
        <taxon>Collembola</taxon>
        <taxon>Entomobryomorpha</taxon>
        <taxon>Entomobryoidea</taxon>
        <taxon>Orchesellidae</taxon>
        <taxon>Orchesellinae</taxon>
        <taxon>Orchesella</taxon>
    </lineage>
</organism>
<dbReference type="Proteomes" id="UP001642540">
    <property type="component" value="Unassembled WGS sequence"/>
</dbReference>
<name>A0ABP1QBG6_9HEXA</name>
<accession>A0ABP1QBG6</accession>
<sequence>MNAETLNLMMMNGMSHHHEQSYESVQSSADLLQESSSSGGALDSGNNTSSSGSSNNVTTLELHPNVILGIPEDEDPVTVAERPHMCTICHASYKTRTHLRRHMFIHMSSRPFPCPECGKGFNRKEHLNKHLEAVHSGTKHNCPYCDKEISRLDHLKRHIKNMHGNVTKDDKAAVLKVQLPCGQKQKAQLSFLTPSFPPGTIGQTIITPIPLSATDNRSRVKHEPHDANCSSPASMDEDIGPSMTIIPSNILGPGQGIATLAIQSTPTQKVLVHQRHPTGSTVNLSTATNGLAGLANLSLSLGGHTGMNTMTGGEKKMLLQIFNCGECTATFTTEKDLSIHARTHKLQPYRCPDCPRAYTRREKLTEHIRCVHQGQKFRCDYCGKELSRKDHVLRHIRSVHPEVYAGSFAEMADNDIVMDQQGRLVSRSSTMPLLSPSGKAKRSLKNTTINIPSIGDVGVLLRSVCHVCLKVFGTAYHLTRHIESCHNGDVRPFSCTACNKMFKRKDHLTKHMKSHCPNLKDGVLNQQITSPCSSSSKSRISPSRSTSKPEMLSHQAMDSEADLGMLSEGSTSSDCHHTILQNLQVELRSGEHSSHTMSSSTTLSSQNSGVQILDDGDQKHSNASEFSLAVIDSFMQGNVNVVVVDEEISNFLQQSSSSHMTTTFPCGQCQKEFPARDQLITHLQEHANESIMQNDQHISDISFSDF</sequence>
<feature type="compositionally biased region" description="Low complexity" evidence="6">
    <location>
        <begin position="26"/>
        <end position="56"/>
    </location>
</feature>
<evidence type="ECO:0000256" key="4">
    <source>
        <dbReference type="ARBA" id="ARBA00022833"/>
    </source>
</evidence>
<feature type="domain" description="C2H2-type" evidence="7">
    <location>
        <begin position="322"/>
        <end position="344"/>
    </location>
</feature>
<feature type="region of interest" description="Disordered" evidence="6">
    <location>
        <begin position="17"/>
        <end position="58"/>
    </location>
</feature>
<feature type="compositionally biased region" description="Low complexity" evidence="6">
    <location>
        <begin position="595"/>
        <end position="608"/>
    </location>
</feature>
<evidence type="ECO:0000256" key="2">
    <source>
        <dbReference type="ARBA" id="ARBA00022737"/>
    </source>
</evidence>
<keyword evidence="4" id="KW-0862">Zinc</keyword>
<dbReference type="PROSITE" id="PS50157">
    <property type="entry name" value="ZINC_FINGER_C2H2_2"/>
    <property type="match status" value="9"/>
</dbReference>
<feature type="domain" description="C2H2-type" evidence="7">
    <location>
        <begin position="112"/>
        <end position="140"/>
    </location>
</feature>
<proteinExistence type="predicted"/>
<dbReference type="PANTHER" id="PTHR24379:SF121">
    <property type="entry name" value="C2H2-TYPE DOMAIN-CONTAINING PROTEIN"/>
    <property type="match status" value="1"/>
</dbReference>
<reference evidence="8 9" key="1">
    <citation type="submission" date="2024-08" db="EMBL/GenBank/DDBJ databases">
        <authorList>
            <person name="Cucini C."/>
            <person name="Frati F."/>
        </authorList>
    </citation>
    <scope>NUCLEOTIDE SEQUENCE [LARGE SCALE GENOMIC DNA]</scope>
</reference>
<evidence type="ECO:0000256" key="6">
    <source>
        <dbReference type="SAM" id="MobiDB-lite"/>
    </source>
</evidence>
<feature type="domain" description="C2H2-type" evidence="7">
    <location>
        <begin position="349"/>
        <end position="377"/>
    </location>
</feature>
<feature type="compositionally biased region" description="Low complexity" evidence="6">
    <location>
        <begin position="528"/>
        <end position="548"/>
    </location>
</feature>
<evidence type="ECO:0000259" key="7">
    <source>
        <dbReference type="PROSITE" id="PS50157"/>
    </source>
</evidence>
<feature type="domain" description="C2H2-type" evidence="7">
    <location>
        <begin position="664"/>
        <end position="691"/>
    </location>
</feature>
<feature type="domain" description="C2H2-type" evidence="7">
    <location>
        <begin position="377"/>
        <end position="400"/>
    </location>
</feature>
<keyword evidence="3 5" id="KW-0863">Zinc-finger</keyword>
<dbReference type="PANTHER" id="PTHR24379">
    <property type="entry name" value="KRAB AND ZINC FINGER DOMAIN-CONTAINING"/>
    <property type="match status" value="1"/>
</dbReference>
<feature type="region of interest" description="Disordered" evidence="6">
    <location>
        <begin position="589"/>
        <end position="618"/>
    </location>
</feature>
<dbReference type="InterPro" id="IPR036236">
    <property type="entry name" value="Znf_C2H2_sf"/>
</dbReference>
<dbReference type="PROSITE" id="PS00028">
    <property type="entry name" value="ZINC_FINGER_C2H2_1"/>
    <property type="match status" value="8"/>
</dbReference>
<feature type="domain" description="C2H2-type" evidence="7">
    <location>
        <begin position="140"/>
        <end position="163"/>
    </location>
</feature>
<keyword evidence="9" id="KW-1185">Reference proteome</keyword>
<evidence type="ECO:0000256" key="5">
    <source>
        <dbReference type="PROSITE-ProRule" id="PRU00042"/>
    </source>
</evidence>
<keyword evidence="2" id="KW-0677">Repeat</keyword>
<feature type="domain" description="C2H2-type" evidence="7">
    <location>
        <begin position="493"/>
        <end position="515"/>
    </location>
</feature>
<dbReference type="EMBL" id="CAXLJM020000025">
    <property type="protein sequence ID" value="CAL8092549.1"/>
    <property type="molecule type" value="Genomic_DNA"/>
</dbReference>
<gene>
    <name evidence="8" type="ORF">ODALV1_LOCUS8255</name>
</gene>
<dbReference type="Gene3D" id="3.30.160.60">
    <property type="entry name" value="Classic Zinc Finger"/>
    <property type="match status" value="6"/>
</dbReference>
<evidence type="ECO:0000256" key="3">
    <source>
        <dbReference type="ARBA" id="ARBA00022771"/>
    </source>
</evidence>
<dbReference type="SUPFAM" id="SSF57667">
    <property type="entry name" value="beta-beta-alpha zinc fingers"/>
    <property type="match status" value="4"/>
</dbReference>
<dbReference type="SMART" id="SM00355">
    <property type="entry name" value="ZnF_C2H2"/>
    <property type="match status" value="9"/>
</dbReference>
<comment type="caution">
    <text evidence="8">The sequence shown here is derived from an EMBL/GenBank/DDBJ whole genome shotgun (WGS) entry which is preliminary data.</text>
</comment>
<evidence type="ECO:0000256" key="1">
    <source>
        <dbReference type="ARBA" id="ARBA00022723"/>
    </source>
</evidence>
<dbReference type="Pfam" id="PF00096">
    <property type="entry name" value="zf-C2H2"/>
    <property type="match status" value="6"/>
</dbReference>
<feature type="domain" description="C2H2-type" evidence="7">
    <location>
        <begin position="84"/>
        <end position="111"/>
    </location>
</feature>
<feature type="region of interest" description="Disordered" evidence="6">
    <location>
        <begin position="527"/>
        <end position="553"/>
    </location>
</feature>
<evidence type="ECO:0000313" key="9">
    <source>
        <dbReference type="Proteomes" id="UP001642540"/>
    </source>
</evidence>
<protein>
    <recommendedName>
        <fullName evidence="7">C2H2-type domain-containing protein</fullName>
    </recommendedName>
</protein>
<dbReference type="InterPro" id="IPR013087">
    <property type="entry name" value="Znf_C2H2_type"/>
</dbReference>
<feature type="domain" description="C2H2-type" evidence="7">
    <location>
        <begin position="463"/>
        <end position="491"/>
    </location>
</feature>